<evidence type="ECO:0000256" key="3">
    <source>
        <dbReference type="ARBA" id="ARBA00008025"/>
    </source>
</evidence>
<dbReference type="InterPro" id="IPR011012">
    <property type="entry name" value="Longin-like_dom_sf"/>
</dbReference>
<dbReference type="Pfam" id="PF00957">
    <property type="entry name" value="Synaptobrevin"/>
    <property type="match status" value="1"/>
</dbReference>
<keyword evidence="6" id="KW-0256">Endoplasmic reticulum</keyword>
<dbReference type="AlphaFoldDB" id="B7FR63"/>
<gene>
    <name evidence="20" type="primary">SybE</name>
    <name evidence="20" type="ORF">PHATRDRAFT_54066</name>
</gene>
<comment type="similarity">
    <text evidence="3">Belongs to the synaptobrevin family.</text>
</comment>
<dbReference type="GeneID" id="7196974"/>
<dbReference type="InterPro" id="IPR042855">
    <property type="entry name" value="V_SNARE_CC"/>
</dbReference>
<dbReference type="PRINTS" id="PR00219">
    <property type="entry name" value="SYNAPTOBREVN"/>
</dbReference>
<dbReference type="InParanoid" id="B7FR63"/>
<keyword evidence="8" id="KW-0653">Protein transport</keyword>
<evidence type="ECO:0000256" key="11">
    <source>
        <dbReference type="ARBA" id="ARBA00023054"/>
    </source>
</evidence>
<dbReference type="InterPro" id="IPR010908">
    <property type="entry name" value="Longin_dom"/>
</dbReference>
<proteinExistence type="inferred from homology"/>
<evidence type="ECO:0000256" key="7">
    <source>
        <dbReference type="ARBA" id="ARBA00022892"/>
    </source>
</evidence>
<dbReference type="GO" id="GO:0000139">
    <property type="term" value="C:Golgi membrane"/>
    <property type="evidence" value="ECO:0007669"/>
    <property type="project" value="UniProtKB-SubCell"/>
</dbReference>
<keyword evidence="9 17" id="KW-1133">Transmembrane helix</keyword>
<dbReference type="Gene3D" id="1.20.5.110">
    <property type="match status" value="1"/>
</dbReference>
<dbReference type="HOGENOM" id="CLU_054453_4_1_1"/>
<dbReference type="GO" id="GO:0015031">
    <property type="term" value="P:protein transport"/>
    <property type="evidence" value="ECO:0007669"/>
    <property type="project" value="UniProtKB-KW"/>
</dbReference>
<evidence type="ECO:0000256" key="9">
    <source>
        <dbReference type="ARBA" id="ARBA00022989"/>
    </source>
</evidence>
<comment type="subcellular location">
    <subcellularLocation>
        <location evidence="1">Endoplasmic reticulum membrane</location>
        <topology evidence="1">Single-pass type IV membrane protein</topology>
    </subcellularLocation>
    <subcellularLocation>
        <location evidence="13">Endoplasmic reticulum-Golgi intermediate compartment membrane</location>
    </subcellularLocation>
    <subcellularLocation>
        <location evidence="2">Golgi apparatus membrane</location>
    </subcellularLocation>
</comment>
<dbReference type="OMA" id="FIYWRFF"/>
<evidence type="ECO:0000313" key="21">
    <source>
        <dbReference type="Proteomes" id="UP000000759"/>
    </source>
</evidence>
<evidence type="ECO:0000259" key="19">
    <source>
        <dbReference type="PROSITE" id="PS50892"/>
    </source>
</evidence>
<keyword evidence="4" id="KW-0813">Transport</keyword>
<dbReference type="SUPFAM" id="SSF58038">
    <property type="entry name" value="SNARE fusion complex"/>
    <property type="match status" value="1"/>
</dbReference>
<dbReference type="EMBL" id="CM000605">
    <property type="protein sequence ID" value="EEC51990.1"/>
    <property type="molecule type" value="Genomic_DNA"/>
</dbReference>
<name>B7FR63_PHATC</name>
<reference evidence="21" key="2">
    <citation type="submission" date="2008-08" db="EMBL/GenBank/DDBJ databases">
        <authorList>
            <consortium name="Diatom Consortium"/>
            <person name="Grigoriev I."/>
            <person name="Grimwood J."/>
            <person name="Kuo A."/>
            <person name="Otillar R.P."/>
            <person name="Salamov A."/>
            <person name="Detter J.C."/>
            <person name="Lindquist E."/>
            <person name="Shapiro H."/>
            <person name="Lucas S."/>
            <person name="Glavina del Rio T."/>
            <person name="Pitluck S."/>
            <person name="Rokhsar D."/>
            <person name="Bowler C."/>
        </authorList>
    </citation>
    <scope>GENOME REANNOTATION</scope>
    <source>
        <strain evidence="21">CCAP 1055/1</strain>
    </source>
</reference>
<protein>
    <recommendedName>
        <fullName evidence="14">Vesicle-trafficking protein SEC22b</fullName>
    </recommendedName>
    <alternativeName>
        <fullName evidence="15">SEC22 vesicle-trafficking protein homolog B</fullName>
    </alternativeName>
</protein>
<dbReference type="SUPFAM" id="SSF64356">
    <property type="entry name" value="SNARE-like"/>
    <property type="match status" value="1"/>
</dbReference>
<dbReference type="RefSeq" id="XP_002177527.1">
    <property type="nucleotide sequence ID" value="XM_002177491.1"/>
</dbReference>
<dbReference type="FunCoup" id="B7FR63">
    <property type="interactions" value="521"/>
</dbReference>
<dbReference type="PaxDb" id="2850-Phatr54066"/>
<dbReference type="Gene3D" id="3.30.450.50">
    <property type="entry name" value="Longin domain"/>
    <property type="match status" value="1"/>
</dbReference>
<evidence type="ECO:0000256" key="14">
    <source>
        <dbReference type="ARBA" id="ARBA00024248"/>
    </source>
</evidence>
<dbReference type="OrthoDB" id="1719357at2759"/>
<accession>B7FR63</accession>
<evidence type="ECO:0000256" key="1">
    <source>
        <dbReference type="ARBA" id="ARBA00004163"/>
    </source>
</evidence>
<keyword evidence="5 17" id="KW-0812">Transmembrane</keyword>
<feature type="domain" description="Longin" evidence="18">
    <location>
        <begin position="7"/>
        <end position="127"/>
    </location>
</feature>
<evidence type="ECO:0000256" key="8">
    <source>
        <dbReference type="ARBA" id="ARBA00022927"/>
    </source>
</evidence>
<evidence type="ECO:0000256" key="12">
    <source>
        <dbReference type="ARBA" id="ARBA00023136"/>
    </source>
</evidence>
<feature type="domain" description="V-SNARE coiled-coil homology" evidence="19">
    <location>
        <begin position="142"/>
        <end position="202"/>
    </location>
</feature>
<evidence type="ECO:0000256" key="10">
    <source>
        <dbReference type="ARBA" id="ARBA00023034"/>
    </source>
</evidence>
<evidence type="ECO:0000256" key="16">
    <source>
        <dbReference type="PROSITE-ProRule" id="PRU00290"/>
    </source>
</evidence>
<keyword evidence="21" id="KW-1185">Reference proteome</keyword>
<evidence type="ECO:0000313" key="20">
    <source>
        <dbReference type="EMBL" id="EEC51990.1"/>
    </source>
</evidence>
<keyword evidence="10" id="KW-0333">Golgi apparatus</keyword>
<evidence type="ECO:0000256" key="5">
    <source>
        <dbReference type="ARBA" id="ARBA00022692"/>
    </source>
</evidence>
<evidence type="ECO:0000256" key="4">
    <source>
        <dbReference type="ARBA" id="ARBA00022448"/>
    </source>
</evidence>
<dbReference type="Proteomes" id="UP000000759">
    <property type="component" value="Chromosome 1"/>
</dbReference>
<feature type="transmembrane region" description="Helical" evidence="17">
    <location>
        <begin position="204"/>
        <end position="225"/>
    </location>
</feature>
<dbReference type="CDD" id="cd14824">
    <property type="entry name" value="Longin"/>
    <property type="match status" value="1"/>
</dbReference>
<dbReference type="GO" id="GO:0006890">
    <property type="term" value="P:retrograde vesicle-mediated transport, Golgi to endoplasmic reticulum"/>
    <property type="evidence" value="ECO:0007669"/>
    <property type="project" value="InterPro"/>
</dbReference>
<dbReference type="PROSITE" id="PS50859">
    <property type="entry name" value="LONGIN"/>
    <property type="match status" value="1"/>
</dbReference>
<dbReference type="PANTHER" id="PTHR45837">
    <property type="entry name" value="VESICLE-TRAFFICKING PROTEIN SEC22B"/>
    <property type="match status" value="1"/>
</dbReference>
<keyword evidence="11 16" id="KW-0175">Coiled coil</keyword>
<dbReference type="KEGG" id="pti:PHATRDRAFT_54066"/>
<organism evidence="20 21">
    <name type="scientific">Phaeodactylum tricornutum (strain CCAP 1055/1)</name>
    <dbReference type="NCBI Taxonomy" id="556484"/>
    <lineage>
        <taxon>Eukaryota</taxon>
        <taxon>Sar</taxon>
        <taxon>Stramenopiles</taxon>
        <taxon>Ochrophyta</taxon>
        <taxon>Bacillariophyta</taxon>
        <taxon>Bacillariophyceae</taxon>
        <taxon>Bacillariophycidae</taxon>
        <taxon>Naviculales</taxon>
        <taxon>Phaeodactylaceae</taxon>
        <taxon>Phaeodactylum</taxon>
    </lineage>
</organism>
<evidence type="ECO:0000259" key="18">
    <source>
        <dbReference type="PROSITE" id="PS50859"/>
    </source>
</evidence>
<dbReference type="GO" id="GO:0006888">
    <property type="term" value="P:endoplasmic reticulum to Golgi vesicle-mediated transport"/>
    <property type="evidence" value="ECO:0007669"/>
    <property type="project" value="InterPro"/>
</dbReference>
<dbReference type="InterPro" id="IPR001388">
    <property type="entry name" value="Synaptobrevin-like"/>
</dbReference>
<evidence type="ECO:0000256" key="17">
    <source>
        <dbReference type="SAM" id="Phobius"/>
    </source>
</evidence>
<evidence type="ECO:0000256" key="6">
    <source>
        <dbReference type="ARBA" id="ARBA00022824"/>
    </source>
</evidence>
<dbReference type="SMART" id="SM01270">
    <property type="entry name" value="Longin"/>
    <property type="match status" value="1"/>
</dbReference>
<evidence type="ECO:0000256" key="15">
    <source>
        <dbReference type="ARBA" id="ARBA00033315"/>
    </source>
</evidence>
<dbReference type="Pfam" id="PF13774">
    <property type="entry name" value="Longin"/>
    <property type="match status" value="1"/>
</dbReference>
<sequence length="227" mass="26382">MPPILTQVARSSDALPLIATSTPTHNLSVSQKQQQDAKQLMRSMTAGNPNKMSIQSERMVFYYMQRDNLCFLTLTEDSYPKRLAFLYLEEVADAVLQELVREFGTDWRANVDQAARPFQFIHYDPIIQRKQREFRDQRDVKNKSKLQEDLGEIQSIMKKNIDEILNRGEKLDNVSNISNELRSKSKDFKWGTKKLTWQARMQQYGPMVVGASIICIVLYVKIFHIGF</sequence>
<evidence type="ECO:0000256" key="13">
    <source>
        <dbReference type="ARBA" id="ARBA00024187"/>
    </source>
</evidence>
<dbReference type="STRING" id="556484.B7FR63"/>
<keyword evidence="12 17" id="KW-0472">Membrane</keyword>
<dbReference type="GO" id="GO:0005789">
    <property type="term" value="C:endoplasmic reticulum membrane"/>
    <property type="evidence" value="ECO:0007669"/>
    <property type="project" value="UniProtKB-SubCell"/>
</dbReference>
<dbReference type="GO" id="GO:0005484">
    <property type="term" value="F:SNAP receptor activity"/>
    <property type="evidence" value="ECO:0007669"/>
    <property type="project" value="InterPro"/>
</dbReference>
<evidence type="ECO:0000256" key="2">
    <source>
        <dbReference type="ARBA" id="ARBA00004394"/>
    </source>
</evidence>
<dbReference type="eggNOG" id="KOG0862">
    <property type="taxonomic scope" value="Eukaryota"/>
</dbReference>
<keyword evidence="7" id="KW-0931">ER-Golgi transport</keyword>
<dbReference type="InterPro" id="IPR044565">
    <property type="entry name" value="Sec22"/>
</dbReference>
<dbReference type="GO" id="GO:0033116">
    <property type="term" value="C:endoplasmic reticulum-Golgi intermediate compartment membrane"/>
    <property type="evidence" value="ECO:0007669"/>
    <property type="project" value="UniProtKB-SubCell"/>
</dbReference>
<dbReference type="PROSITE" id="PS50892">
    <property type="entry name" value="V_SNARE"/>
    <property type="match status" value="1"/>
</dbReference>
<reference evidence="20 21" key="1">
    <citation type="journal article" date="2008" name="Nature">
        <title>The Phaeodactylum genome reveals the evolutionary history of diatom genomes.</title>
        <authorList>
            <person name="Bowler C."/>
            <person name="Allen A.E."/>
            <person name="Badger J.H."/>
            <person name="Grimwood J."/>
            <person name="Jabbari K."/>
            <person name="Kuo A."/>
            <person name="Maheswari U."/>
            <person name="Martens C."/>
            <person name="Maumus F."/>
            <person name="Otillar R.P."/>
            <person name="Rayko E."/>
            <person name="Salamov A."/>
            <person name="Vandepoele K."/>
            <person name="Beszteri B."/>
            <person name="Gruber A."/>
            <person name="Heijde M."/>
            <person name="Katinka M."/>
            <person name="Mock T."/>
            <person name="Valentin K."/>
            <person name="Verret F."/>
            <person name="Berges J.A."/>
            <person name="Brownlee C."/>
            <person name="Cadoret J.P."/>
            <person name="Chiovitti A."/>
            <person name="Choi C.J."/>
            <person name="Coesel S."/>
            <person name="De Martino A."/>
            <person name="Detter J.C."/>
            <person name="Durkin C."/>
            <person name="Falciatore A."/>
            <person name="Fournet J."/>
            <person name="Haruta M."/>
            <person name="Huysman M.J."/>
            <person name="Jenkins B.D."/>
            <person name="Jiroutova K."/>
            <person name="Jorgensen R.E."/>
            <person name="Joubert Y."/>
            <person name="Kaplan A."/>
            <person name="Kroger N."/>
            <person name="Kroth P.G."/>
            <person name="La Roche J."/>
            <person name="Lindquist E."/>
            <person name="Lommer M."/>
            <person name="Martin-Jezequel V."/>
            <person name="Lopez P.J."/>
            <person name="Lucas S."/>
            <person name="Mangogna M."/>
            <person name="McGinnis K."/>
            <person name="Medlin L.K."/>
            <person name="Montsant A."/>
            <person name="Oudot-Le Secq M.P."/>
            <person name="Napoli C."/>
            <person name="Obornik M."/>
            <person name="Parker M.S."/>
            <person name="Petit J.L."/>
            <person name="Porcel B.M."/>
            <person name="Poulsen N."/>
            <person name="Robison M."/>
            <person name="Rychlewski L."/>
            <person name="Rynearson T.A."/>
            <person name="Schmutz J."/>
            <person name="Shapiro H."/>
            <person name="Siaut M."/>
            <person name="Stanley M."/>
            <person name="Sussman M.R."/>
            <person name="Taylor A.R."/>
            <person name="Vardi A."/>
            <person name="von Dassow P."/>
            <person name="Vyverman W."/>
            <person name="Willis A."/>
            <person name="Wyrwicz L.S."/>
            <person name="Rokhsar D.S."/>
            <person name="Weissenbach J."/>
            <person name="Armbrust E.V."/>
            <person name="Green B.R."/>
            <person name="Van de Peer Y."/>
            <person name="Grigoriev I.V."/>
        </authorList>
    </citation>
    <scope>NUCLEOTIDE SEQUENCE [LARGE SCALE GENOMIC DNA]</scope>
    <source>
        <strain evidence="20 21">CCAP 1055/1</strain>
    </source>
</reference>
<dbReference type="CDD" id="cd15866">
    <property type="entry name" value="R-SNARE_SEC22"/>
    <property type="match status" value="1"/>
</dbReference>